<sequence>STQSFDDYKVNIETSMGDITSSWGTVPSTFDLNAQNLPKNICQVQPDLRRSGKNVKLPAKSNDYIVGSSRKYGLKNTKWNAKLTMDLLENGFLVQIDYSLFTKKSDKVFIALLVYMDDIVTNGNDLAEIEKFKVFLKSRFQIKDLEKLKYFLGIEVLDNKEGICLSQRKYCL</sequence>
<organism evidence="2">
    <name type="scientific">Tanacetum cinerariifolium</name>
    <name type="common">Dalmatian daisy</name>
    <name type="synonym">Chrysanthemum cinerariifolium</name>
    <dbReference type="NCBI Taxonomy" id="118510"/>
    <lineage>
        <taxon>Eukaryota</taxon>
        <taxon>Viridiplantae</taxon>
        <taxon>Streptophyta</taxon>
        <taxon>Embryophyta</taxon>
        <taxon>Tracheophyta</taxon>
        <taxon>Spermatophyta</taxon>
        <taxon>Magnoliopsida</taxon>
        <taxon>eudicotyledons</taxon>
        <taxon>Gunneridae</taxon>
        <taxon>Pentapetalae</taxon>
        <taxon>asterids</taxon>
        <taxon>campanulids</taxon>
        <taxon>Asterales</taxon>
        <taxon>Asteraceae</taxon>
        <taxon>Asteroideae</taxon>
        <taxon>Anthemideae</taxon>
        <taxon>Anthemidinae</taxon>
        <taxon>Tanacetum</taxon>
    </lineage>
</organism>
<feature type="non-terminal residue" evidence="2">
    <location>
        <position position="1"/>
    </location>
</feature>
<protein>
    <submittedName>
        <fullName evidence="2">Ribonuclease H-like domain-containing protein</fullName>
    </submittedName>
</protein>
<dbReference type="Pfam" id="PF07727">
    <property type="entry name" value="RVT_2"/>
    <property type="match status" value="1"/>
</dbReference>
<evidence type="ECO:0000259" key="1">
    <source>
        <dbReference type="Pfam" id="PF07727"/>
    </source>
</evidence>
<proteinExistence type="predicted"/>
<dbReference type="InterPro" id="IPR013103">
    <property type="entry name" value="RVT_2"/>
</dbReference>
<accession>A0A699J262</accession>
<reference evidence="2" key="1">
    <citation type="journal article" date="2019" name="Sci. Rep.">
        <title>Draft genome of Tanacetum cinerariifolium, the natural source of mosquito coil.</title>
        <authorList>
            <person name="Yamashiro T."/>
            <person name="Shiraishi A."/>
            <person name="Satake H."/>
            <person name="Nakayama K."/>
        </authorList>
    </citation>
    <scope>NUCLEOTIDE SEQUENCE</scope>
</reference>
<evidence type="ECO:0000313" key="2">
    <source>
        <dbReference type="EMBL" id="GFA05964.1"/>
    </source>
</evidence>
<dbReference type="AlphaFoldDB" id="A0A699J262"/>
<gene>
    <name evidence="2" type="ORF">Tci_577936</name>
</gene>
<feature type="domain" description="Reverse transcriptase Ty1/copia-type" evidence="1">
    <location>
        <begin position="72"/>
        <end position="170"/>
    </location>
</feature>
<name>A0A699J262_TANCI</name>
<dbReference type="EMBL" id="BKCJ010362709">
    <property type="protein sequence ID" value="GFA05964.1"/>
    <property type="molecule type" value="Genomic_DNA"/>
</dbReference>
<comment type="caution">
    <text evidence="2">The sequence shown here is derived from an EMBL/GenBank/DDBJ whole genome shotgun (WGS) entry which is preliminary data.</text>
</comment>